<dbReference type="EMBL" id="ML208539">
    <property type="protein sequence ID" value="TFK63121.1"/>
    <property type="molecule type" value="Genomic_DNA"/>
</dbReference>
<evidence type="ECO:0000313" key="1">
    <source>
        <dbReference type="EMBL" id="TFK63121.1"/>
    </source>
</evidence>
<accession>A0ACD3AC12</accession>
<proteinExistence type="predicted"/>
<name>A0ACD3AC12_9AGAR</name>
<evidence type="ECO:0000313" key="2">
    <source>
        <dbReference type="Proteomes" id="UP000308600"/>
    </source>
</evidence>
<organism evidence="1 2">
    <name type="scientific">Pluteus cervinus</name>
    <dbReference type="NCBI Taxonomy" id="181527"/>
    <lineage>
        <taxon>Eukaryota</taxon>
        <taxon>Fungi</taxon>
        <taxon>Dikarya</taxon>
        <taxon>Basidiomycota</taxon>
        <taxon>Agaricomycotina</taxon>
        <taxon>Agaricomycetes</taxon>
        <taxon>Agaricomycetidae</taxon>
        <taxon>Agaricales</taxon>
        <taxon>Pluteineae</taxon>
        <taxon>Pluteaceae</taxon>
        <taxon>Pluteus</taxon>
    </lineage>
</organism>
<protein>
    <submittedName>
        <fullName evidence="1">Uncharacterized protein</fullName>
    </submittedName>
</protein>
<dbReference type="Proteomes" id="UP000308600">
    <property type="component" value="Unassembled WGS sequence"/>
</dbReference>
<reference evidence="1 2" key="1">
    <citation type="journal article" date="2019" name="Nat. Ecol. Evol.">
        <title>Megaphylogeny resolves global patterns of mushroom evolution.</title>
        <authorList>
            <person name="Varga T."/>
            <person name="Krizsan K."/>
            <person name="Foldi C."/>
            <person name="Dima B."/>
            <person name="Sanchez-Garcia M."/>
            <person name="Sanchez-Ramirez S."/>
            <person name="Szollosi G.J."/>
            <person name="Szarkandi J.G."/>
            <person name="Papp V."/>
            <person name="Albert L."/>
            <person name="Andreopoulos W."/>
            <person name="Angelini C."/>
            <person name="Antonin V."/>
            <person name="Barry K.W."/>
            <person name="Bougher N.L."/>
            <person name="Buchanan P."/>
            <person name="Buyck B."/>
            <person name="Bense V."/>
            <person name="Catcheside P."/>
            <person name="Chovatia M."/>
            <person name="Cooper J."/>
            <person name="Damon W."/>
            <person name="Desjardin D."/>
            <person name="Finy P."/>
            <person name="Geml J."/>
            <person name="Haridas S."/>
            <person name="Hughes K."/>
            <person name="Justo A."/>
            <person name="Karasinski D."/>
            <person name="Kautmanova I."/>
            <person name="Kiss B."/>
            <person name="Kocsube S."/>
            <person name="Kotiranta H."/>
            <person name="LaButti K.M."/>
            <person name="Lechner B.E."/>
            <person name="Liimatainen K."/>
            <person name="Lipzen A."/>
            <person name="Lukacs Z."/>
            <person name="Mihaltcheva S."/>
            <person name="Morgado L.N."/>
            <person name="Niskanen T."/>
            <person name="Noordeloos M.E."/>
            <person name="Ohm R.A."/>
            <person name="Ortiz-Santana B."/>
            <person name="Ovrebo C."/>
            <person name="Racz N."/>
            <person name="Riley R."/>
            <person name="Savchenko A."/>
            <person name="Shiryaev A."/>
            <person name="Soop K."/>
            <person name="Spirin V."/>
            <person name="Szebenyi C."/>
            <person name="Tomsovsky M."/>
            <person name="Tulloss R.E."/>
            <person name="Uehling J."/>
            <person name="Grigoriev I.V."/>
            <person name="Vagvolgyi C."/>
            <person name="Papp T."/>
            <person name="Martin F.M."/>
            <person name="Miettinen O."/>
            <person name="Hibbett D.S."/>
            <person name="Nagy L.G."/>
        </authorList>
    </citation>
    <scope>NUCLEOTIDE SEQUENCE [LARGE SCALE GENOMIC DNA]</scope>
    <source>
        <strain evidence="1 2">NL-1719</strain>
    </source>
</reference>
<gene>
    <name evidence="1" type="ORF">BDN72DRAFT_902676</name>
</gene>
<sequence>MQPTTVQTSTRLRKVNAPNTTITPSQLNLRSSYILYGGLPRTPPTASPATFTLAGPHNFADALSDLEASPPRLTDPFGFDNHGSPTRRQRPTKPTRLVGTLKLLQFSMHKVLRDKNLTQWTAFLYCAPLIGFLSLLITTILLLRSGPDLVPAFTGTLDLKMAMGSIISAVPAGVLVGSGLQMAVSDTKQQQEPAFPIPVQAAYETDLETDLDLEYEHSLYPELLPMRADDFDVAPSPTTSETHRPEDTSNIASTTLVKLKVILYLIILGLGIILWLLILRVAIWTIAKLANKFAHSELVWENGMLGADEDEFFGSGPVIARPGPVLRFESEPKLVHDGKIGEMDLQKCSSGVGEDLQLLEKDIWEDDFEAWEEGKDSTSAEALSQENLIHGIFA</sequence>
<keyword evidence="2" id="KW-1185">Reference proteome</keyword>